<gene>
    <name evidence="1" type="ORF">BDW02DRAFT_572607</name>
</gene>
<proteinExistence type="predicted"/>
<name>A0A6A5K0P1_9PLEO</name>
<reference evidence="1" key="1">
    <citation type="submission" date="2020-01" db="EMBL/GenBank/DDBJ databases">
        <authorList>
            <consortium name="DOE Joint Genome Institute"/>
            <person name="Haridas S."/>
            <person name="Albert R."/>
            <person name="Binder M."/>
            <person name="Bloem J."/>
            <person name="Labutti K."/>
            <person name="Salamov A."/>
            <person name="Andreopoulos B."/>
            <person name="Baker S.E."/>
            <person name="Barry K."/>
            <person name="Bills G."/>
            <person name="Bluhm B.H."/>
            <person name="Cannon C."/>
            <person name="Castanera R."/>
            <person name="Culley D.E."/>
            <person name="Daum C."/>
            <person name="Ezra D."/>
            <person name="Gonzalez J.B."/>
            <person name="Henrissat B."/>
            <person name="Kuo A."/>
            <person name="Liang C."/>
            <person name="Lipzen A."/>
            <person name="Lutzoni F."/>
            <person name="Magnuson J."/>
            <person name="Mondo S."/>
            <person name="Nolan M."/>
            <person name="Ohm R."/>
            <person name="Pangilinan J."/>
            <person name="Park H.-J."/>
            <person name="Ramirez L."/>
            <person name="Alfaro M."/>
            <person name="Sun H."/>
            <person name="Tritt A."/>
            <person name="Yoshinaga Y."/>
            <person name="Zwiers L.-H."/>
            <person name="Turgeon B.G."/>
            <person name="Goodwin S.B."/>
            <person name="Spatafora J.W."/>
            <person name="Crous P.W."/>
            <person name="Grigoriev I.V."/>
        </authorList>
    </citation>
    <scope>NUCLEOTIDE SEQUENCE</scope>
    <source>
        <strain evidence="1">P77</strain>
    </source>
</reference>
<dbReference type="EMBL" id="ML975381">
    <property type="protein sequence ID" value="KAF1830878.1"/>
    <property type="molecule type" value="Genomic_DNA"/>
</dbReference>
<evidence type="ECO:0000313" key="2">
    <source>
        <dbReference type="Proteomes" id="UP000800040"/>
    </source>
</evidence>
<evidence type="ECO:0000313" key="1">
    <source>
        <dbReference type="EMBL" id="KAF1830878.1"/>
    </source>
</evidence>
<accession>A0A6A5K0P1</accession>
<dbReference type="Proteomes" id="UP000800040">
    <property type="component" value="Unassembled WGS sequence"/>
</dbReference>
<organism evidence="1 2">
    <name type="scientific">Decorospora gaudefroyi</name>
    <dbReference type="NCBI Taxonomy" id="184978"/>
    <lineage>
        <taxon>Eukaryota</taxon>
        <taxon>Fungi</taxon>
        <taxon>Dikarya</taxon>
        <taxon>Ascomycota</taxon>
        <taxon>Pezizomycotina</taxon>
        <taxon>Dothideomycetes</taxon>
        <taxon>Pleosporomycetidae</taxon>
        <taxon>Pleosporales</taxon>
        <taxon>Pleosporineae</taxon>
        <taxon>Pleosporaceae</taxon>
        <taxon>Decorospora</taxon>
    </lineage>
</organism>
<keyword evidence="2" id="KW-1185">Reference proteome</keyword>
<sequence>MGAAEKVFPLAFSCIPYTESDRDGVDDRNVAVAPWRGFRTLSICFRICGKFENKRGISIGNFVAAPNATLAYQNMYVRLQP</sequence>
<dbReference type="AlphaFoldDB" id="A0A6A5K0P1"/>
<protein>
    <submittedName>
        <fullName evidence="1">Uncharacterized protein</fullName>
    </submittedName>
</protein>